<comment type="caution">
    <text evidence="14">The sequence shown here is derived from an EMBL/GenBank/DDBJ whole genome shotgun (WGS) entry which is preliminary data.</text>
</comment>
<dbReference type="PANTHER" id="PTHR43407">
    <property type="entry name" value="GLUTAMINE SYNTHETASE"/>
    <property type="match status" value="1"/>
</dbReference>
<feature type="binding site" evidence="7">
    <location>
        <position position="223"/>
    </location>
    <ligand>
        <name>Mg(2+)</name>
        <dbReference type="ChEBI" id="CHEBI:18420"/>
        <label>1</label>
    </ligand>
</feature>
<feature type="binding site" evidence="7">
    <location>
        <position position="360"/>
    </location>
    <ligand>
        <name>Mg(2+)</name>
        <dbReference type="ChEBI" id="CHEBI:18420"/>
        <label>1</label>
    </ligand>
</feature>
<dbReference type="PROSITE" id="PS51987">
    <property type="entry name" value="GS_CATALYTIC"/>
    <property type="match status" value="1"/>
</dbReference>
<feature type="domain" description="GS beta-grasp" evidence="12">
    <location>
        <begin position="15"/>
        <end position="99"/>
    </location>
</feature>
<dbReference type="InterPro" id="IPR036651">
    <property type="entry name" value="Gln_synt_N_sf"/>
</dbReference>
<dbReference type="InterPro" id="IPR004809">
    <property type="entry name" value="Gln_synth_I"/>
</dbReference>
<dbReference type="Gene3D" id="3.30.590.10">
    <property type="entry name" value="Glutamine synthetase/guanido kinase, catalytic domain"/>
    <property type="match status" value="1"/>
</dbReference>
<feature type="modified residue" description="O-AMP-tyrosine" evidence="8">
    <location>
        <position position="400"/>
    </location>
</feature>
<accession>A4BTX0</accession>
<organism evidence="14 15">
    <name type="scientific">Nitrococcus mobilis Nb-231</name>
    <dbReference type="NCBI Taxonomy" id="314278"/>
    <lineage>
        <taxon>Bacteria</taxon>
        <taxon>Pseudomonadati</taxon>
        <taxon>Pseudomonadota</taxon>
        <taxon>Gammaproteobacteria</taxon>
        <taxon>Chromatiales</taxon>
        <taxon>Ectothiorhodospiraceae</taxon>
        <taxon>Nitrococcus</taxon>
    </lineage>
</organism>
<dbReference type="GO" id="GO:0006542">
    <property type="term" value="P:glutamine biosynthetic process"/>
    <property type="evidence" value="ECO:0007669"/>
    <property type="project" value="InterPro"/>
</dbReference>
<dbReference type="AlphaFoldDB" id="A4BTX0"/>
<dbReference type="eggNOG" id="COG0174">
    <property type="taxonomic scope" value="Bacteria"/>
</dbReference>
<dbReference type="GO" id="GO:0005524">
    <property type="term" value="F:ATP binding"/>
    <property type="evidence" value="ECO:0007669"/>
    <property type="project" value="UniProtKB-KW"/>
</dbReference>
<evidence type="ECO:0000256" key="8">
    <source>
        <dbReference type="PIRSR" id="PIRSR604809-50"/>
    </source>
</evidence>
<dbReference type="PANTHER" id="PTHR43407:SF2">
    <property type="entry name" value="GLUTAMINE SYNTHETASE"/>
    <property type="match status" value="1"/>
</dbReference>
<dbReference type="SUPFAM" id="SSF54368">
    <property type="entry name" value="Glutamine synthetase, N-terminal domain"/>
    <property type="match status" value="1"/>
</dbReference>
<evidence type="ECO:0000259" key="13">
    <source>
        <dbReference type="PROSITE" id="PS51987"/>
    </source>
</evidence>
<feature type="binding site" evidence="5">
    <location>
        <position position="362"/>
    </location>
    <ligand>
        <name>L-glutamate</name>
        <dbReference type="ChEBI" id="CHEBI:29985"/>
    </ligand>
</feature>
<dbReference type="Gene3D" id="3.10.20.70">
    <property type="entry name" value="Glutamine synthetase, N-terminal domain"/>
    <property type="match status" value="1"/>
</dbReference>
<dbReference type="GO" id="GO:0019740">
    <property type="term" value="P:nitrogen utilization"/>
    <property type="evidence" value="ECO:0007669"/>
    <property type="project" value="TreeGrafter"/>
</dbReference>
<dbReference type="RefSeq" id="WP_005002505.1">
    <property type="nucleotide sequence ID" value="NZ_CH672427.1"/>
</dbReference>
<dbReference type="NCBIfam" id="TIGR00653">
    <property type="entry name" value="GlnA"/>
    <property type="match status" value="1"/>
</dbReference>
<reference evidence="14 15" key="1">
    <citation type="submission" date="2006-02" db="EMBL/GenBank/DDBJ databases">
        <authorList>
            <person name="Waterbury J."/>
            <person name="Ferriera S."/>
            <person name="Johnson J."/>
            <person name="Kravitz S."/>
            <person name="Halpern A."/>
            <person name="Remington K."/>
            <person name="Beeson K."/>
            <person name="Tran B."/>
            <person name="Rogers Y.-H."/>
            <person name="Friedman R."/>
            <person name="Venter J.C."/>
        </authorList>
    </citation>
    <scope>NUCLEOTIDE SEQUENCE [LARGE SCALE GENOMIC DNA]</scope>
    <source>
        <strain evidence="14 15">Nb-231</strain>
    </source>
</reference>
<feature type="domain" description="GS catalytic" evidence="13">
    <location>
        <begin position="107"/>
        <end position="471"/>
    </location>
</feature>
<evidence type="ECO:0000256" key="5">
    <source>
        <dbReference type="PIRSR" id="PIRSR604809-1"/>
    </source>
</evidence>
<feature type="binding site" evidence="5">
    <location>
        <begin position="267"/>
        <end position="268"/>
    </location>
    <ligand>
        <name>L-glutamate</name>
        <dbReference type="ChEBI" id="CHEBI:29985"/>
    </ligand>
</feature>
<feature type="binding site" evidence="7">
    <location>
        <position position="132"/>
    </location>
    <ligand>
        <name>Mg(2+)</name>
        <dbReference type="ChEBI" id="CHEBI:18420"/>
        <label>1</label>
    </ligand>
</feature>
<evidence type="ECO:0000256" key="6">
    <source>
        <dbReference type="PIRSR" id="PIRSR604809-2"/>
    </source>
</evidence>
<evidence type="ECO:0000259" key="12">
    <source>
        <dbReference type="PROSITE" id="PS51986"/>
    </source>
</evidence>
<evidence type="ECO:0000256" key="10">
    <source>
        <dbReference type="RuleBase" id="RU000384"/>
    </source>
</evidence>
<dbReference type="InterPro" id="IPR014746">
    <property type="entry name" value="Gln_synth/guanido_kin_cat_dom"/>
</dbReference>
<dbReference type="GO" id="GO:0005737">
    <property type="term" value="C:cytoplasm"/>
    <property type="evidence" value="ECO:0007669"/>
    <property type="project" value="TreeGrafter"/>
</dbReference>
<dbReference type="FunFam" id="3.30.590.10:FF:000001">
    <property type="entry name" value="Glutamine synthetase"/>
    <property type="match status" value="1"/>
</dbReference>
<comment type="similarity">
    <text evidence="1 9 10">Belongs to the glutamine synthetase family.</text>
</comment>
<comment type="catalytic activity">
    <reaction evidence="4 11">
        <text>L-glutamate + NH4(+) + ATP = L-glutamine + ADP + phosphate + H(+)</text>
        <dbReference type="Rhea" id="RHEA:16169"/>
        <dbReference type="ChEBI" id="CHEBI:15378"/>
        <dbReference type="ChEBI" id="CHEBI:28938"/>
        <dbReference type="ChEBI" id="CHEBI:29985"/>
        <dbReference type="ChEBI" id="CHEBI:30616"/>
        <dbReference type="ChEBI" id="CHEBI:43474"/>
        <dbReference type="ChEBI" id="CHEBI:58359"/>
        <dbReference type="ChEBI" id="CHEBI:456216"/>
        <dbReference type="EC" id="6.3.1.2"/>
    </reaction>
</comment>
<keyword evidence="11" id="KW-0436">Ligase</keyword>
<dbReference type="PROSITE" id="PS00181">
    <property type="entry name" value="GLNA_ATP"/>
    <property type="match status" value="1"/>
</dbReference>
<evidence type="ECO:0000313" key="14">
    <source>
        <dbReference type="EMBL" id="EAR20791.1"/>
    </source>
</evidence>
<keyword evidence="8" id="KW-0597">Phosphoprotein</keyword>
<feature type="binding site" evidence="6">
    <location>
        <begin position="274"/>
        <end position="276"/>
    </location>
    <ligand>
        <name>ATP</name>
        <dbReference type="ChEBI" id="CHEBI:30616"/>
    </ligand>
</feature>
<dbReference type="PROSITE" id="PS51986">
    <property type="entry name" value="GS_BETA_GRASP"/>
    <property type="match status" value="1"/>
</dbReference>
<evidence type="ECO:0000256" key="4">
    <source>
        <dbReference type="ARBA" id="ARBA00049436"/>
    </source>
</evidence>
<dbReference type="GO" id="GO:0004356">
    <property type="term" value="F:glutamine synthetase activity"/>
    <property type="evidence" value="ECO:0007669"/>
    <property type="project" value="UniProtKB-EC"/>
</dbReference>
<dbReference type="FunFam" id="3.10.20.70:FF:000001">
    <property type="entry name" value="Glutamine synthetase"/>
    <property type="match status" value="1"/>
</dbReference>
<feature type="binding site" evidence="6">
    <location>
        <position position="355"/>
    </location>
    <ligand>
        <name>ATP</name>
        <dbReference type="ChEBI" id="CHEBI:30616"/>
    </ligand>
</feature>
<feature type="binding site" evidence="7">
    <location>
        <position position="272"/>
    </location>
    <ligand>
        <name>Mg(2+)</name>
        <dbReference type="ChEBI" id="CHEBI:18420"/>
        <label>1</label>
    </ligand>
</feature>
<evidence type="ECO:0000256" key="3">
    <source>
        <dbReference type="ARBA" id="ARBA00021364"/>
    </source>
</evidence>
<dbReference type="InterPro" id="IPR027303">
    <property type="entry name" value="Gln_synth_gly_rich_site"/>
</dbReference>
<dbReference type="Pfam" id="PF03951">
    <property type="entry name" value="Gln-synt_N"/>
    <property type="match status" value="1"/>
</dbReference>
<keyword evidence="6 11" id="KW-0067">ATP-binding</keyword>
<evidence type="ECO:0000256" key="7">
    <source>
        <dbReference type="PIRSR" id="PIRSR604809-3"/>
    </source>
</evidence>
<evidence type="ECO:0000256" key="2">
    <source>
        <dbReference type="ARBA" id="ARBA00012937"/>
    </source>
</evidence>
<feature type="binding site" evidence="7">
    <location>
        <position position="215"/>
    </location>
    <ligand>
        <name>Mg(2+)</name>
        <dbReference type="ChEBI" id="CHEBI:18420"/>
        <label>1</label>
    </ligand>
</feature>
<dbReference type="EC" id="6.3.1.2" evidence="2 11"/>
<evidence type="ECO:0000313" key="15">
    <source>
        <dbReference type="Proteomes" id="UP000003374"/>
    </source>
</evidence>
<dbReference type="NCBIfam" id="NF007006">
    <property type="entry name" value="PRK09469.1"/>
    <property type="match status" value="1"/>
</dbReference>
<dbReference type="PROSITE" id="PS00180">
    <property type="entry name" value="GLNA_1"/>
    <property type="match status" value="1"/>
</dbReference>
<keyword evidence="15" id="KW-1185">Reference proteome</keyword>
<dbReference type="OrthoDB" id="9807095at2"/>
<feature type="binding site" evidence="6">
    <location>
        <position position="210"/>
    </location>
    <ligand>
        <name>ATP</name>
        <dbReference type="ChEBI" id="CHEBI:30616"/>
    </ligand>
</feature>
<dbReference type="Proteomes" id="UP000003374">
    <property type="component" value="Unassembled WGS sequence"/>
</dbReference>
<feature type="binding site" evidence="6">
    <location>
        <position position="342"/>
    </location>
    <ligand>
        <name>ATP</name>
        <dbReference type="ChEBI" id="CHEBI:30616"/>
    </ligand>
</feature>
<dbReference type="HOGENOM" id="CLU_017290_1_2_6"/>
<keyword evidence="7" id="KW-0479">Metal-binding</keyword>
<feature type="binding site" evidence="7">
    <location>
        <position position="134"/>
    </location>
    <ligand>
        <name>Mg(2+)</name>
        <dbReference type="ChEBI" id="CHEBI:18420"/>
        <label>1</label>
    </ligand>
</feature>
<keyword evidence="7" id="KW-0460">Magnesium</keyword>
<dbReference type="GO" id="GO:0016020">
    <property type="term" value="C:membrane"/>
    <property type="evidence" value="ECO:0007669"/>
    <property type="project" value="TreeGrafter"/>
</dbReference>
<dbReference type="GO" id="GO:0046872">
    <property type="term" value="F:metal ion binding"/>
    <property type="evidence" value="ECO:0007669"/>
    <property type="project" value="UniProtKB-KW"/>
</dbReference>
<sequence>MVRTPDDALKMIKDKEVKFVDLRFTDTRGKWQHLTLPSHCVDEDLFESGKMFDGSSISGWKGIQESDMILLPDAATAVLDPFFDETTVNLICDVIEPSTMQGYERDPRSLARRAETYLKATGIGDVAYFGPEAEFFIFDDVRWGADISGSFCKVDSEEARWNSERIYPDGNMGHRPGVKGGYFPVPPVDALHDIRSAMCQAMAEMGLITEVHHHEVATAGQGEIGTQFATLVKKADELQIYKYCVHNVAAAFGKTATFMPKPLVGDNGNGCHVHQSIAKLGEMLFAGDRYGGLSETALYYIGGIIRHAKAVNAFTNAATNSYKRLVPGFEAPVLLAYSARNRSASIRIPWVSNPKARRIEVRFPDATANPYFAFAAMLMAGLDGIQNRIHPGDAMDKDLYDLPPEEEKEIPKVAFSLEEALQALDQDRAFLKAGDVFTDDVIDGYLALKMEEVQRLRMTTHPVEFDMYYSV</sequence>
<evidence type="ECO:0000256" key="1">
    <source>
        <dbReference type="ARBA" id="ARBA00009897"/>
    </source>
</evidence>
<evidence type="ECO:0000256" key="9">
    <source>
        <dbReference type="PROSITE-ProRule" id="PRU01330"/>
    </source>
</evidence>
<feature type="binding site" evidence="5">
    <location>
        <position position="324"/>
    </location>
    <ligand>
        <name>L-glutamate</name>
        <dbReference type="ChEBI" id="CHEBI:29985"/>
    </ligand>
</feature>
<comment type="cofactor">
    <cofactor evidence="7">
        <name>Mg(2+)</name>
        <dbReference type="ChEBI" id="CHEBI:18420"/>
    </cofactor>
    <text evidence="7">Binds 2 Mg(2+) ions per subunit.</text>
</comment>
<name>A4BTX0_9GAMM</name>
<dbReference type="STRING" id="314278.NB231_10959"/>
<feature type="binding site" evidence="5">
    <location>
        <position position="330"/>
    </location>
    <ligand>
        <name>L-glutamate</name>
        <dbReference type="ChEBI" id="CHEBI:29985"/>
    </ligand>
</feature>
<dbReference type="Pfam" id="PF00120">
    <property type="entry name" value="Gln-synt_C"/>
    <property type="match status" value="1"/>
</dbReference>
<evidence type="ECO:0000256" key="11">
    <source>
        <dbReference type="RuleBase" id="RU004356"/>
    </source>
</evidence>
<feature type="binding site" evidence="5">
    <location>
        <position position="342"/>
    </location>
    <ligand>
        <name>L-glutamate</name>
        <dbReference type="ChEBI" id="CHEBI:29985"/>
    </ligand>
</feature>
<dbReference type="InterPro" id="IPR008147">
    <property type="entry name" value="Gln_synt_N"/>
</dbReference>
<dbReference type="EMBL" id="AAOF01000016">
    <property type="protein sequence ID" value="EAR20791.1"/>
    <property type="molecule type" value="Genomic_DNA"/>
</dbReference>
<dbReference type="SUPFAM" id="SSF55931">
    <property type="entry name" value="Glutamine synthetase/guanido kinase"/>
    <property type="match status" value="1"/>
</dbReference>
<gene>
    <name evidence="14" type="ORF">NB231_10959</name>
</gene>
<keyword evidence="6 11" id="KW-0547">Nucleotide-binding</keyword>
<dbReference type="SMART" id="SM01230">
    <property type="entry name" value="Gln-synt_C"/>
    <property type="match status" value="1"/>
</dbReference>
<protein>
    <recommendedName>
        <fullName evidence="3 11">Glutamine synthetase</fullName>
        <ecNumber evidence="2 11">6.3.1.2</ecNumber>
    </recommendedName>
</protein>
<dbReference type="InterPro" id="IPR008146">
    <property type="entry name" value="Gln_synth_cat_dom"/>
</dbReference>
<proteinExistence type="inferred from homology"/>
<dbReference type="InterPro" id="IPR027302">
    <property type="entry name" value="Gln_synth_N_conserv_site"/>
</dbReference>